<evidence type="ECO:0000256" key="2">
    <source>
        <dbReference type="RuleBase" id="RU000682"/>
    </source>
</evidence>
<dbReference type="GeneID" id="83207536"/>
<evidence type="ECO:0000313" key="4">
    <source>
        <dbReference type="EMBL" id="KAJ8663840.1"/>
    </source>
</evidence>
<keyword evidence="1 2" id="KW-0238">DNA-binding</keyword>
<dbReference type="Gene3D" id="1.10.10.60">
    <property type="entry name" value="Homeodomain-like"/>
    <property type="match status" value="1"/>
</dbReference>
<accession>A0AAD8DJ11</accession>
<dbReference type="EMBL" id="JARTCD010000001">
    <property type="protein sequence ID" value="KAJ8663840.1"/>
    <property type="molecule type" value="Genomic_DNA"/>
</dbReference>
<protein>
    <recommendedName>
        <fullName evidence="3">Homeobox domain-containing protein</fullName>
    </recommendedName>
</protein>
<dbReference type="SUPFAM" id="SSF46689">
    <property type="entry name" value="Homeodomain-like"/>
    <property type="match status" value="1"/>
</dbReference>
<dbReference type="AlphaFoldDB" id="A0AAD8DJ11"/>
<dbReference type="PROSITE" id="PS50071">
    <property type="entry name" value="HOMEOBOX_2"/>
    <property type="match status" value="1"/>
</dbReference>
<dbReference type="GO" id="GO:0005634">
    <property type="term" value="C:nucleus"/>
    <property type="evidence" value="ECO:0007669"/>
    <property type="project" value="UniProtKB-SubCell"/>
</dbReference>
<dbReference type="RefSeq" id="XP_058348752.1">
    <property type="nucleotide sequence ID" value="XM_058480229.1"/>
</dbReference>
<proteinExistence type="predicted"/>
<organism evidence="4 5">
    <name type="scientific">Lichtheimia ornata</name>
    <dbReference type="NCBI Taxonomy" id="688661"/>
    <lineage>
        <taxon>Eukaryota</taxon>
        <taxon>Fungi</taxon>
        <taxon>Fungi incertae sedis</taxon>
        <taxon>Mucoromycota</taxon>
        <taxon>Mucoromycotina</taxon>
        <taxon>Mucoromycetes</taxon>
        <taxon>Mucorales</taxon>
        <taxon>Lichtheimiaceae</taxon>
        <taxon>Lichtheimia</taxon>
    </lineage>
</organism>
<feature type="domain" description="Homeobox" evidence="3">
    <location>
        <begin position="169"/>
        <end position="233"/>
    </location>
</feature>
<gene>
    <name evidence="4" type="ORF">O0I10_000114</name>
</gene>
<dbReference type="GO" id="GO:0003677">
    <property type="term" value="F:DNA binding"/>
    <property type="evidence" value="ECO:0007669"/>
    <property type="project" value="UniProtKB-UniRule"/>
</dbReference>
<reference evidence="4 5" key="1">
    <citation type="submission" date="2023-03" db="EMBL/GenBank/DDBJ databases">
        <title>Genome sequence of Lichtheimia ornata CBS 291.66.</title>
        <authorList>
            <person name="Mohabir J.T."/>
            <person name="Shea T.P."/>
            <person name="Kurbessoian T."/>
            <person name="Berby B."/>
            <person name="Fontaine J."/>
            <person name="Livny J."/>
            <person name="Gnirke A."/>
            <person name="Stajich J.E."/>
            <person name="Cuomo C.A."/>
        </authorList>
    </citation>
    <scope>NUCLEOTIDE SEQUENCE [LARGE SCALE GENOMIC DNA]</scope>
    <source>
        <strain evidence="4">CBS 291.66</strain>
    </source>
</reference>
<dbReference type="InterPro" id="IPR009057">
    <property type="entry name" value="Homeodomain-like_sf"/>
</dbReference>
<evidence type="ECO:0000259" key="3">
    <source>
        <dbReference type="PROSITE" id="PS50071"/>
    </source>
</evidence>
<feature type="DNA-binding region" description="Homeobox" evidence="1">
    <location>
        <begin position="171"/>
        <end position="234"/>
    </location>
</feature>
<dbReference type="SMART" id="SM00389">
    <property type="entry name" value="HOX"/>
    <property type="match status" value="1"/>
</dbReference>
<keyword evidence="1 2" id="KW-0371">Homeobox</keyword>
<evidence type="ECO:0000256" key="1">
    <source>
        <dbReference type="PROSITE-ProRule" id="PRU00108"/>
    </source>
</evidence>
<keyword evidence="5" id="KW-1185">Reference proteome</keyword>
<keyword evidence="1 2" id="KW-0539">Nucleus</keyword>
<sequence length="274" mass="31314">MDLNDDFDLSEFLILDGEDDTYTSPCGGEPQKPVVAAFSPLTPPGTPFDIHIADIKKEEEKSNDCPWPSTWDAASDMIHNHHLQQQPAGTTSDTVCPLSIMLSPPTSSSSTSYSTPPYLHKQDQKESIRLFPDLPNGVKTKTIKIPSCQRDAIKRVCPKVATPPPIKKPRNIRTPTSYDTKTSEFLKRMFFETYVQNKKLTKEQRQKIIERTDLDSRKITYWFSNHKRRSKDQLETYARLLRQGTITTYDEFVQFCKDHDVPGFQPQSNTQTTL</sequence>
<dbReference type="Pfam" id="PF00046">
    <property type="entry name" value="Homeodomain"/>
    <property type="match status" value="1"/>
</dbReference>
<name>A0AAD8DJ11_9FUNG</name>
<dbReference type="Proteomes" id="UP001234581">
    <property type="component" value="Unassembled WGS sequence"/>
</dbReference>
<dbReference type="InterPro" id="IPR001356">
    <property type="entry name" value="HD"/>
</dbReference>
<comment type="subcellular location">
    <subcellularLocation>
        <location evidence="1 2">Nucleus</location>
    </subcellularLocation>
</comment>
<comment type="caution">
    <text evidence="4">The sequence shown here is derived from an EMBL/GenBank/DDBJ whole genome shotgun (WGS) entry which is preliminary data.</text>
</comment>
<evidence type="ECO:0000313" key="5">
    <source>
        <dbReference type="Proteomes" id="UP001234581"/>
    </source>
</evidence>